<evidence type="ECO:0000256" key="1">
    <source>
        <dbReference type="SAM" id="MobiDB-lite"/>
    </source>
</evidence>
<organism evidence="2 3">
    <name type="scientific">Fusarium irregulare</name>
    <dbReference type="NCBI Taxonomy" id="2494466"/>
    <lineage>
        <taxon>Eukaryota</taxon>
        <taxon>Fungi</taxon>
        <taxon>Dikarya</taxon>
        <taxon>Ascomycota</taxon>
        <taxon>Pezizomycotina</taxon>
        <taxon>Sordariomycetes</taxon>
        <taxon>Hypocreomycetidae</taxon>
        <taxon>Hypocreales</taxon>
        <taxon>Nectriaceae</taxon>
        <taxon>Fusarium</taxon>
        <taxon>Fusarium incarnatum-equiseti species complex</taxon>
    </lineage>
</organism>
<dbReference type="EMBL" id="JAPDHF010000001">
    <property type="protein sequence ID" value="KAJ4023903.1"/>
    <property type="molecule type" value="Genomic_DNA"/>
</dbReference>
<sequence length="297" mass="32137">MPFDDPPPPYSDAPSATSGVGNTARPSLPGTPLEALVEECASSSYVAIPQTLTAHYQLSYRTFHLGNESNNKIFATSVYAGSTGAGPGRFSILLHNGPSAKDKTLAAAGAVDRSSSSALEFKSLINISPLPGQDNVLMTKNAAVAMEDLSARVLPDGQTVAFLFSVFTNHTADDVGKGKMADAGPRWEQFEWHMMPKSEIGDRDYAHEYKLFRVPVSSTAEGSVTATANEPVAVTSFKRLLSLSKPFRLHFLDPQTSDTSNERWRLMALITALRIWQYEQTSFYSSTAMLDGASKCT</sequence>
<keyword evidence="3" id="KW-1185">Reference proteome</keyword>
<evidence type="ECO:0000313" key="3">
    <source>
        <dbReference type="Proteomes" id="UP001152130"/>
    </source>
</evidence>
<protein>
    <submittedName>
        <fullName evidence="2">Uncharacterized protein</fullName>
    </submittedName>
</protein>
<dbReference type="AlphaFoldDB" id="A0A9W8UFX0"/>
<evidence type="ECO:0000313" key="2">
    <source>
        <dbReference type="EMBL" id="KAJ4023903.1"/>
    </source>
</evidence>
<reference evidence="2" key="1">
    <citation type="submission" date="2022-10" db="EMBL/GenBank/DDBJ databases">
        <title>Fusarium specimens isolated from Avocado Roots.</title>
        <authorList>
            <person name="Stajich J."/>
            <person name="Roper C."/>
            <person name="Heimlech-Rivalta G."/>
        </authorList>
    </citation>
    <scope>NUCLEOTIDE SEQUENCE</scope>
    <source>
        <strain evidence="2">CF00143</strain>
    </source>
</reference>
<name>A0A9W8UFX0_9HYPO</name>
<feature type="compositionally biased region" description="Pro residues" evidence="1">
    <location>
        <begin position="1"/>
        <end position="11"/>
    </location>
</feature>
<comment type="caution">
    <text evidence="2">The sequence shown here is derived from an EMBL/GenBank/DDBJ whole genome shotgun (WGS) entry which is preliminary data.</text>
</comment>
<proteinExistence type="predicted"/>
<gene>
    <name evidence="2" type="ORF">NW766_000128</name>
</gene>
<dbReference type="OrthoDB" id="5073671at2759"/>
<accession>A0A9W8UFX0</accession>
<dbReference type="Proteomes" id="UP001152130">
    <property type="component" value="Unassembled WGS sequence"/>
</dbReference>
<feature type="region of interest" description="Disordered" evidence="1">
    <location>
        <begin position="1"/>
        <end position="27"/>
    </location>
</feature>